<evidence type="ECO:0000256" key="6">
    <source>
        <dbReference type="ARBA" id="ARBA00023015"/>
    </source>
</evidence>
<evidence type="ECO:0000256" key="2">
    <source>
        <dbReference type="ARBA" id="ARBA00004236"/>
    </source>
</evidence>
<proteinExistence type="predicted"/>
<evidence type="ECO:0000313" key="15">
    <source>
        <dbReference type="Proteomes" id="UP000181917"/>
    </source>
</evidence>
<keyword evidence="6" id="KW-0805">Transcription regulation</keyword>
<reference evidence="14 15" key="1">
    <citation type="submission" date="2016-10" db="EMBL/GenBank/DDBJ databases">
        <authorList>
            <person name="de Groot N.N."/>
        </authorList>
    </citation>
    <scope>NUCLEOTIDE SEQUENCE [LARGE SCALE GENOMIC DNA]</scope>
    <source>
        <strain evidence="14 15">DSM 20117</strain>
    </source>
</reference>
<dbReference type="OrthoDB" id="153510at2"/>
<dbReference type="Proteomes" id="UP000181917">
    <property type="component" value="Unassembled WGS sequence"/>
</dbReference>
<dbReference type="PANTHER" id="PTHR37461:SF1">
    <property type="entry name" value="ANTI-SIGMA-K FACTOR RSKA"/>
    <property type="match status" value="1"/>
</dbReference>
<dbReference type="GO" id="GO:0006417">
    <property type="term" value="P:regulation of translation"/>
    <property type="evidence" value="ECO:0007669"/>
    <property type="project" value="TreeGrafter"/>
</dbReference>
<evidence type="ECO:0000313" key="14">
    <source>
        <dbReference type="EMBL" id="SDQ38856.1"/>
    </source>
</evidence>
<keyword evidence="7 12" id="KW-0472">Membrane</keyword>
<evidence type="ECO:0000256" key="10">
    <source>
        <dbReference type="ARBA" id="ARBA00030803"/>
    </source>
</evidence>
<evidence type="ECO:0000256" key="5">
    <source>
        <dbReference type="ARBA" id="ARBA00022989"/>
    </source>
</evidence>
<evidence type="ECO:0000259" key="13">
    <source>
        <dbReference type="Pfam" id="PF10099"/>
    </source>
</evidence>
<feature type="transmembrane region" description="Helical" evidence="12">
    <location>
        <begin position="120"/>
        <end position="143"/>
    </location>
</feature>
<organism evidence="14 15">
    <name type="scientific">Crystallibacter crystallopoietes</name>
    <dbReference type="NCBI Taxonomy" id="37928"/>
    <lineage>
        <taxon>Bacteria</taxon>
        <taxon>Bacillati</taxon>
        <taxon>Actinomycetota</taxon>
        <taxon>Actinomycetes</taxon>
        <taxon>Micrococcales</taxon>
        <taxon>Micrococcaceae</taxon>
        <taxon>Crystallibacter</taxon>
    </lineage>
</organism>
<dbReference type="PANTHER" id="PTHR37461">
    <property type="entry name" value="ANTI-SIGMA-K FACTOR RSKA"/>
    <property type="match status" value="1"/>
</dbReference>
<evidence type="ECO:0000256" key="3">
    <source>
        <dbReference type="ARBA" id="ARBA00022475"/>
    </source>
</evidence>
<protein>
    <recommendedName>
        <fullName evidence="10">Regulator of SigK</fullName>
    </recommendedName>
    <alternativeName>
        <fullName evidence="9">Sigma-K anti-sigma factor RskA</fullName>
    </alternativeName>
</protein>
<keyword evidence="3" id="KW-1003">Cell membrane</keyword>
<dbReference type="GO" id="GO:0016989">
    <property type="term" value="F:sigma factor antagonist activity"/>
    <property type="evidence" value="ECO:0007669"/>
    <property type="project" value="TreeGrafter"/>
</dbReference>
<dbReference type="Gene3D" id="1.10.10.1320">
    <property type="entry name" value="Anti-sigma factor, zinc-finger domain"/>
    <property type="match status" value="1"/>
</dbReference>
<keyword evidence="15" id="KW-1185">Reference proteome</keyword>
<dbReference type="STRING" id="37928.SAMN04489742_0919"/>
<dbReference type="InterPro" id="IPR051474">
    <property type="entry name" value="Anti-sigma-K/W_factor"/>
</dbReference>
<accession>A0A1H1AI08</accession>
<dbReference type="InterPro" id="IPR041916">
    <property type="entry name" value="Anti_sigma_zinc_sf"/>
</dbReference>
<feature type="region of interest" description="Disordered" evidence="11">
    <location>
        <begin position="95"/>
        <end position="114"/>
    </location>
</feature>
<evidence type="ECO:0000256" key="1">
    <source>
        <dbReference type="ARBA" id="ARBA00004167"/>
    </source>
</evidence>
<comment type="subcellular location">
    <subcellularLocation>
        <location evidence="2">Cell membrane</location>
    </subcellularLocation>
    <subcellularLocation>
        <location evidence="1">Membrane</location>
        <topology evidence="1">Single-pass membrane protein</topology>
    </subcellularLocation>
</comment>
<evidence type="ECO:0000256" key="12">
    <source>
        <dbReference type="SAM" id="Phobius"/>
    </source>
</evidence>
<evidence type="ECO:0000256" key="7">
    <source>
        <dbReference type="ARBA" id="ARBA00023136"/>
    </source>
</evidence>
<dbReference type="KEGG" id="acry:AC20117_12725"/>
<name>A0A1H1AI08_9MICC</name>
<dbReference type="Pfam" id="PF10099">
    <property type="entry name" value="RskA_C"/>
    <property type="match status" value="1"/>
</dbReference>
<dbReference type="GO" id="GO:0005886">
    <property type="term" value="C:plasma membrane"/>
    <property type="evidence" value="ECO:0007669"/>
    <property type="project" value="UniProtKB-SubCell"/>
</dbReference>
<gene>
    <name evidence="14" type="ORF">SAMN04489742_0919</name>
</gene>
<evidence type="ECO:0000256" key="9">
    <source>
        <dbReference type="ARBA" id="ARBA00029829"/>
    </source>
</evidence>
<evidence type="ECO:0000256" key="8">
    <source>
        <dbReference type="ARBA" id="ARBA00023163"/>
    </source>
</evidence>
<sequence>MDEQLHLLTGAYALNALDDDERDAFERHTLGTVDTREEVRGLSETAAMLAYGTPAVAPPPELKSKVMASIRNTRQLPVDAVVADLDTKRLEGGEARTGRRARVSGNGRSSDRARARSTTAVRWLSAAAGVLLVTTAALGGWAVGVSNDQERTEQRLQALAEQQSQVMSVLTAPDAKMIPGRMPDGAAVTIALSAQADKGAVITHDLPQLEQDRTYELWLISDEGAQPAGLIQADAAGQTSMRLLEGVSGATHLGITVEPAGGSPQPTTDPIMLQEL</sequence>
<feature type="domain" description="Anti-sigma K factor RskA C-terminal" evidence="13">
    <location>
        <begin position="124"/>
        <end position="271"/>
    </location>
</feature>
<keyword evidence="4 12" id="KW-0812">Transmembrane</keyword>
<dbReference type="InterPro" id="IPR018764">
    <property type="entry name" value="RskA_C"/>
</dbReference>
<dbReference type="AlphaFoldDB" id="A0A1H1AI08"/>
<keyword evidence="8" id="KW-0804">Transcription</keyword>
<evidence type="ECO:0000256" key="11">
    <source>
        <dbReference type="SAM" id="MobiDB-lite"/>
    </source>
</evidence>
<keyword evidence="5 12" id="KW-1133">Transmembrane helix</keyword>
<dbReference type="EMBL" id="FNKH01000002">
    <property type="protein sequence ID" value="SDQ38856.1"/>
    <property type="molecule type" value="Genomic_DNA"/>
</dbReference>
<dbReference type="RefSeq" id="WP_074699425.1">
    <property type="nucleotide sequence ID" value="NZ_CP018863.1"/>
</dbReference>
<evidence type="ECO:0000256" key="4">
    <source>
        <dbReference type="ARBA" id="ARBA00022692"/>
    </source>
</evidence>